<feature type="domain" description="Nucleoporin Nup120/160 beta-propeller" evidence="4">
    <location>
        <begin position="61"/>
        <end position="537"/>
    </location>
</feature>
<evidence type="ECO:0000256" key="3">
    <source>
        <dbReference type="ARBA" id="ARBA00023242"/>
    </source>
</evidence>
<dbReference type="GO" id="GO:0017056">
    <property type="term" value="F:structural constituent of nuclear pore"/>
    <property type="evidence" value="ECO:0007669"/>
    <property type="project" value="TreeGrafter"/>
</dbReference>
<dbReference type="OrthoDB" id="67716at2759"/>
<protein>
    <submittedName>
        <fullName evidence="7">Nucleoporin Nup120/160-domain-containing protein</fullName>
    </submittedName>
</protein>
<dbReference type="EMBL" id="JADNRY010000006">
    <property type="protein sequence ID" value="KAF9076623.1"/>
    <property type="molecule type" value="Genomic_DNA"/>
</dbReference>
<evidence type="ECO:0000313" key="7">
    <source>
        <dbReference type="EMBL" id="KAF9076623.1"/>
    </source>
</evidence>
<reference evidence="7" key="1">
    <citation type="submission" date="2020-11" db="EMBL/GenBank/DDBJ databases">
        <authorList>
            <consortium name="DOE Joint Genome Institute"/>
            <person name="Ahrendt S."/>
            <person name="Riley R."/>
            <person name="Andreopoulos W."/>
            <person name="Labutti K."/>
            <person name="Pangilinan J."/>
            <person name="Ruiz-Duenas F.J."/>
            <person name="Barrasa J.M."/>
            <person name="Sanchez-Garcia M."/>
            <person name="Camarero S."/>
            <person name="Miyauchi S."/>
            <person name="Serrano A."/>
            <person name="Linde D."/>
            <person name="Babiker R."/>
            <person name="Drula E."/>
            <person name="Ayuso-Fernandez I."/>
            <person name="Pacheco R."/>
            <person name="Padilla G."/>
            <person name="Ferreira P."/>
            <person name="Barriuso J."/>
            <person name="Kellner H."/>
            <person name="Castanera R."/>
            <person name="Alfaro M."/>
            <person name="Ramirez L."/>
            <person name="Pisabarro A.G."/>
            <person name="Kuo A."/>
            <person name="Tritt A."/>
            <person name="Lipzen A."/>
            <person name="He G."/>
            <person name="Yan M."/>
            <person name="Ng V."/>
            <person name="Cullen D."/>
            <person name="Martin F."/>
            <person name="Rosso M.-N."/>
            <person name="Henrissat B."/>
            <person name="Hibbett D."/>
            <person name="Martinez A.T."/>
            <person name="Grigoriev I.V."/>
        </authorList>
    </citation>
    <scope>NUCLEOTIDE SEQUENCE</scope>
    <source>
        <strain evidence="7">AH 40177</strain>
    </source>
</reference>
<dbReference type="Pfam" id="PF11715">
    <property type="entry name" value="Beta-prop_Nup120_160"/>
    <property type="match status" value="1"/>
</dbReference>
<evidence type="ECO:0000259" key="5">
    <source>
        <dbReference type="Pfam" id="PF23300"/>
    </source>
</evidence>
<dbReference type="Pfam" id="PF23300">
    <property type="entry name" value="HEAT_Nup120"/>
    <property type="match status" value="1"/>
</dbReference>
<name>A0A9P5UFS5_9AGAR</name>
<feature type="domain" description="NUP160 C-terminal TPR" evidence="6">
    <location>
        <begin position="1124"/>
        <end position="1355"/>
    </location>
</feature>
<feature type="domain" description="Nucleoporin nup120-like HEAT repeat" evidence="5">
    <location>
        <begin position="818"/>
        <end position="982"/>
    </location>
</feature>
<dbReference type="Proteomes" id="UP000772434">
    <property type="component" value="Unassembled WGS sequence"/>
</dbReference>
<keyword evidence="2" id="KW-0813">Transport</keyword>
<gene>
    <name evidence="7" type="ORF">BDP27DRAFT_1313642</name>
</gene>
<dbReference type="GO" id="GO:0005643">
    <property type="term" value="C:nuclear pore"/>
    <property type="evidence" value="ECO:0007669"/>
    <property type="project" value="UniProtKB-ARBA"/>
</dbReference>
<comment type="subcellular location">
    <subcellularLocation>
        <location evidence="1">Nucleus</location>
    </subcellularLocation>
</comment>
<dbReference type="InterPro" id="IPR059141">
    <property type="entry name" value="Beta-prop_Nup120_160"/>
</dbReference>
<evidence type="ECO:0000259" key="6">
    <source>
        <dbReference type="Pfam" id="PF23347"/>
    </source>
</evidence>
<dbReference type="Pfam" id="PF23347">
    <property type="entry name" value="TPR_Nup160_C"/>
    <property type="match status" value="1"/>
</dbReference>
<dbReference type="PANTHER" id="PTHR21286:SF0">
    <property type="entry name" value="NUCLEAR PORE COMPLEX PROTEIN NUP160"/>
    <property type="match status" value="1"/>
</dbReference>
<keyword evidence="8" id="KW-1185">Reference proteome</keyword>
<evidence type="ECO:0000259" key="4">
    <source>
        <dbReference type="Pfam" id="PF11715"/>
    </source>
</evidence>
<dbReference type="InterPro" id="IPR056548">
    <property type="entry name" value="HEAT_Nup120"/>
</dbReference>
<dbReference type="PANTHER" id="PTHR21286">
    <property type="entry name" value="NUCLEAR PORE COMPLEX PROTEIN NUP160"/>
    <property type="match status" value="1"/>
</dbReference>
<evidence type="ECO:0000256" key="1">
    <source>
        <dbReference type="ARBA" id="ARBA00004123"/>
    </source>
</evidence>
<evidence type="ECO:0000313" key="8">
    <source>
        <dbReference type="Proteomes" id="UP000772434"/>
    </source>
</evidence>
<proteinExistence type="predicted"/>
<dbReference type="InterPro" id="IPR056536">
    <property type="entry name" value="TPR_NUP160_C"/>
</dbReference>
<comment type="caution">
    <text evidence="7">The sequence shown here is derived from an EMBL/GenBank/DDBJ whole genome shotgun (WGS) entry which is preliminary data.</text>
</comment>
<evidence type="ECO:0000256" key="2">
    <source>
        <dbReference type="ARBA" id="ARBA00022448"/>
    </source>
</evidence>
<organism evidence="7 8">
    <name type="scientific">Rhodocollybia butyracea</name>
    <dbReference type="NCBI Taxonomy" id="206335"/>
    <lineage>
        <taxon>Eukaryota</taxon>
        <taxon>Fungi</taxon>
        <taxon>Dikarya</taxon>
        <taxon>Basidiomycota</taxon>
        <taxon>Agaricomycotina</taxon>
        <taxon>Agaricomycetes</taxon>
        <taxon>Agaricomycetidae</taxon>
        <taxon>Agaricales</taxon>
        <taxon>Marasmiineae</taxon>
        <taxon>Omphalotaceae</taxon>
        <taxon>Rhodocollybia</taxon>
    </lineage>
</organism>
<sequence>MDGSLLVGTHISSLFPQSQALSIYIQTQRLNTPLPSVEKESDPAEHALYSSVLHTPTTGTVLLRVLHGGLIVELVSLSTQQQPLRFIFPSPVLLSPGIFLWETDELHLIAVATTGSVYRVVIPIGGNLDIWRDQSQNIWTSEYLVKNFSGTLEGHALVQGSHCVAVGLPNGSLMRLETEYTGAGRLDDEWTESIFQSGSFLSSFKSLLPSLSNANSNAAEIISMATHPWPTDIGHIWTLSRDRVLRLWKPKIGCVIAKTLSQASGRESSPMQGQSPQQVLLDAVHQTLLRVFSFGDGDRFYVLTFFPAISSSTSGGTFQLLDTYSDQVNEIGTIQCSRHTAHCNLQDFMVLNGTLYTLWDRQGRSMVEKTVLDLDSLSNDATRITIWENALCAPETELTPAHLEEILLNKGSLTDKFFDAVMTPGVFSPLTLRTSIDQYTDACISLPGSHPHPLTVTYASLEENIAAVVGCTVNLNRDPHTGALQHDNYWNALKRDWEGFIARCREIERSARWPLVLGAQGQGETPGDIIVVERERVGSLVNKDLPLHLYRALSQDLRIPESQYDLLSISWTLRHKVGPQAMLALENCLVDLLHQEIAFPFADILKDQENRFQFKDALDEGASLWFTGRVSSIGNIEEAVRTSLDVIGGLDMGVKREEDEVELLLPPPDSDWFRGLTASYITASVNARYDLCLCLMAYLFFLVDDVSNWDPILLAEMFAVFRGTATLRYVVRQPSSAATKAPLDDISSADDVVSLLQNMQMSRSRNHSAPTYSLIHRLLVQTGDTSHVLPGAAHRFLDSTGLLQTITPADASKAEVSFCERLRVLGYMHVSRELLSWLPRTPGVSYVLSRIWLTSGRIDDAALLLEKLGGCFGPDSALSHEDRAALQDVLPSSQLFDSAFSFYLYIATLFKSNSLQHHEVLFTQLALSVAPPNANTVTLWHSVVRGYIDLGLLDEAYAAWISTPSDTQKRENISQLIYRMCETDQVEKLLSFNFAGYADEVEDALAFKARNGDPLVHPNYSQILYSWYLLRGDYRNAALIMYQRARKIQGLIMKDPSLVARLAIEQQEAYMISINALSLADPKNLWFLLPGSADTVHEHRRQTTGNIPESKFSLGKFETEVVHLTDIQYEYTLLSAQLVVGDASLPSTSDFFLPPPSIVLRLAQSNRFNMALAISRSLDVDMTDLFAHLTTQCLRLSHNPDVIVQEDTSDWLLTDSISTWSGSAADRGWRYLRESLKRHDGIEIDYKYTKIALETILSVQSSPPPPWLVKVLEEHHPEYLIRASLRFGNLDQAIDQTLSYIQKIDAQLTRETPKNAASTWLPYTLIDQVLLAGMAQEPSPSRLSELRMEVTNRVKRMQKFITGNKRR</sequence>
<keyword evidence="3" id="KW-0539">Nucleus</keyword>
<accession>A0A9P5UFS5</accession>
<dbReference type="InterPro" id="IPR021717">
    <property type="entry name" value="Nucleoporin_Nup160"/>
</dbReference>